<dbReference type="GO" id="GO:0004674">
    <property type="term" value="F:protein serine/threonine kinase activity"/>
    <property type="evidence" value="ECO:0007669"/>
    <property type="project" value="UniProtKB-KW"/>
</dbReference>
<feature type="binding site" evidence="6">
    <location>
        <position position="55"/>
    </location>
    <ligand>
        <name>ATP</name>
        <dbReference type="ChEBI" id="CHEBI:30616"/>
    </ligand>
</feature>
<evidence type="ECO:0000259" key="8">
    <source>
        <dbReference type="PROSITE" id="PS50011"/>
    </source>
</evidence>
<evidence type="ECO:0000256" key="2">
    <source>
        <dbReference type="ARBA" id="ARBA00022679"/>
    </source>
</evidence>
<dbReference type="PANTHER" id="PTHR24058">
    <property type="entry name" value="DUAL SPECIFICITY PROTEIN KINASE"/>
    <property type="match status" value="1"/>
</dbReference>
<keyword evidence="2" id="KW-0808">Transferase</keyword>
<evidence type="ECO:0000313" key="10">
    <source>
        <dbReference type="Proteomes" id="UP000438429"/>
    </source>
</evidence>
<dbReference type="SMART" id="SM00220">
    <property type="entry name" value="S_TKc"/>
    <property type="match status" value="1"/>
</dbReference>
<dbReference type="GO" id="GO:0005524">
    <property type="term" value="F:ATP binding"/>
    <property type="evidence" value="ECO:0007669"/>
    <property type="project" value="UniProtKB-UniRule"/>
</dbReference>
<dbReference type="Pfam" id="PF00069">
    <property type="entry name" value="Pkinase"/>
    <property type="match status" value="1"/>
</dbReference>
<keyword evidence="4" id="KW-0418">Kinase</keyword>
<evidence type="ECO:0000256" key="3">
    <source>
        <dbReference type="ARBA" id="ARBA00022741"/>
    </source>
</evidence>
<name>A0A6A4RRB0_SCOMX</name>
<organism evidence="9 10">
    <name type="scientific">Scophthalmus maximus</name>
    <name type="common">Turbot</name>
    <name type="synonym">Psetta maxima</name>
    <dbReference type="NCBI Taxonomy" id="52904"/>
    <lineage>
        <taxon>Eukaryota</taxon>
        <taxon>Metazoa</taxon>
        <taxon>Chordata</taxon>
        <taxon>Craniata</taxon>
        <taxon>Vertebrata</taxon>
        <taxon>Euteleostomi</taxon>
        <taxon>Actinopterygii</taxon>
        <taxon>Neopterygii</taxon>
        <taxon>Teleostei</taxon>
        <taxon>Neoteleostei</taxon>
        <taxon>Acanthomorphata</taxon>
        <taxon>Carangaria</taxon>
        <taxon>Pleuronectiformes</taxon>
        <taxon>Pleuronectoidei</taxon>
        <taxon>Scophthalmidae</taxon>
        <taxon>Scophthalmus</taxon>
    </lineage>
</organism>
<dbReference type="GO" id="GO:0005634">
    <property type="term" value="C:nucleus"/>
    <property type="evidence" value="ECO:0007669"/>
    <property type="project" value="TreeGrafter"/>
</dbReference>
<dbReference type="Gene3D" id="1.10.510.10">
    <property type="entry name" value="Transferase(Phosphotransferase) domain 1"/>
    <property type="match status" value="1"/>
</dbReference>
<sequence length="294" mass="33531">MSSNKDDQLVTGGWLMSGSSTYQVQSLLGHGTFGSVAKCTRMDDMKTVAIKMIKKGDFDVHQASLEMAALMKLKSLDPDECNLVRWYQVFIDRGNICLEFEHLDKSLFDLLQERDSQPLHLNEIRPIVQQLACALGHLKAVGVIHADLKLENVMLVNHLQEPYRVKVIDFGQAQNVSAGQLGSYIQTRQYRSPEIILGFPFTEAIDMWSLGCLAAELFLGRMLYPGSCEYDIIRIITSEKVAEKYVEMRDVHMFMDMLKGMLPLDPAKRMTPHQVLEHHFTIMYHFIHLYPCSC</sequence>
<comment type="caution">
    <text evidence="9">The sequence shown here is derived from an EMBL/GenBank/DDBJ whole genome shotgun (WGS) entry which is preliminary data.</text>
</comment>
<comment type="similarity">
    <text evidence="7">Belongs to the protein kinase superfamily.</text>
</comment>
<proteinExistence type="inferred from homology"/>
<dbReference type="GO" id="GO:0005737">
    <property type="term" value="C:cytoplasm"/>
    <property type="evidence" value="ECO:0007669"/>
    <property type="project" value="TreeGrafter"/>
</dbReference>
<dbReference type="Proteomes" id="UP000438429">
    <property type="component" value="Unassembled WGS sequence"/>
</dbReference>
<dbReference type="Gene3D" id="3.30.200.20">
    <property type="entry name" value="Phosphorylase Kinase, domain 1"/>
    <property type="match status" value="1"/>
</dbReference>
<accession>A0A6A4RRB0</accession>
<dbReference type="GO" id="GO:0004713">
    <property type="term" value="F:protein tyrosine kinase activity"/>
    <property type="evidence" value="ECO:0007669"/>
    <property type="project" value="TreeGrafter"/>
</dbReference>
<protein>
    <recommendedName>
        <fullName evidence="8">Protein kinase domain-containing protein</fullName>
    </recommendedName>
</protein>
<dbReference type="PROSITE" id="PS00107">
    <property type="entry name" value="PROTEIN_KINASE_ATP"/>
    <property type="match status" value="1"/>
</dbReference>
<evidence type="ECO:0000256" key="5">
    <source>
        <dbReference type="ARBA" id="ARBA00022840"/>
    </source>
</evidence>
<evidence type="ECO:0000313" key="9">
    <source>
        <dbReference type="EMBL" id="KAF0022675.1"/>
    </source>
</evidence>
<keyword evidence="1 7" id="KW-0723">Serine/threonine-protein kinase</keyword>
<evidence type="ECO:0000256" key="4">
    <source>
        <dbReference type="ARBA" id="ARBA00022777"/>
    </source>
</evidence>
<dbReference type="InterPro" id="IPR000719">
    <property type="entry name" value="Prot_kinase_dom"/>
</dbReference>
<dbReference type="AlphaFoldDB" id="A0A6A4RRB0"/>
<dbReference type="InterPro" id="IPR011009">
    <property type="entry name" value="Kinase-like_dom_sf"/>
</dbReference>
<dbReference type="EMBL" id="VEVO01000024">
    <property type="protein sequence ID" value="KAF0022675.1"/>
    <property type="molecule type" value="Genomic_DNA"/>
</dbReference>
<dbReference type="PROSITE" id="PS50011">
    <property type="entry name" value="PROTEIN_KINASE_DOM"/>
    <property type="match status" value="1"/>
</dbReference>
<evidence type="ECO:0000256" key="6">
    <source>
        <dbReference type="PROSITE-ProRule" id="PRU10141"/>
    </source>
</evidence>
<dbReference type="PANTHER" id="PTHR24058:SF17">
    <property type="entry name" value="HOMEODOMAIN INTERACTING PROTEIN KINASE, ISOFORM D"/>
    <property type="match status" value="1"/>
</dbReference>
<dbReference type="InterPro" id="IPR008271">
    <property type="entry name" value="Ser/Thr_kinase_AS"/>
</dbReference>
<dbReference type="PROSITE" id="PS00108">
    <property type="entry name" value="PROTEIN_KINASE_ST"/>
    <property type="match status" value="1"/>
</dbReference>
<keyword evidence="5 6" id="KW-0067">ATP-binding</keyword>
<feature type="domain" description="Protein kinase" evidence="8">
    <location>
        <begin position="22"/>
        <end position="281"/>
    </location>
</feature>
<dbReference type="InterPro" id="IPR050494">
    <property type="entry name" value="Ser_Thr_dual-spec_kinase"/>
</dbReference>
<evidence type="ECO:0000256" key="1">
    <source>
        <dbReference type="ARBA" id="ARBA00022527"/>
    </source>
</evidence>
<dbReference type="SUPFAM" id="SSF56112">
    <property type="entry name" value="Protein kinase-like (PK-like)"/>
    <property type="match status" value="1"/>
</dbReference>
<dbReference type="InterPro" id="IPR017441">
    <property type="entry name" value="Protein_kinase_ATP_BS"/>
</dbReference>
<keyword evidence="3 6" id="KW-0547">Nucleotide-binding</keyword>
<evidence type="ECO:0000256" key="7">
    <source>
        <dbReference type="RuleBase" id="RU000304"/>
    </source>
</evidence>
<gene>
    <name evidence="9" type="ORF">F2P81_025067</name>
</gene>
<reference evidence="9 10" key="1">
    <citation type="submission" date="2019-06" db="EMBL/GenBank/DDBJ databases">
        <title>Draft genomes of female and male turbot (Scophthalmus maximus).</title>
        <authorList>
            <person name="Xu H."/>
            <person name="Xu X.-W."/>
            <person name="Shao C."/>
            <person name="Chen S."/>
        </authorList>
    </citation>
    <scope>NUCLEOTIDE SEQUENCE [LARGE SCALE GENOMIC DNA]</scope>
    <source>
        <strain evidence="9">Ysfricsl-2016a</strain>
        <tissue evidence="9">Blood</tissue>
    </source>
</reference>